<gene>
    <name evidence="1" type="ORF">E2562_008862</name>
</gene>
<reference evidence="1 2" key="1">
    <citation type="submission" date="2019-11" db="EMBL/GenBank/DDBJ databases">
        <title>Whole genome sequence of Oryza granulata.</title>
        <authorList>
            <person name="Li W."/>
        </authorList>
    </citation>
    <scope>NUCLEOTIDE SEQUENCE [LARGE SCALE GENOMIC DNA]</scope>
    <source>
        <strain evidence="2">cv. Menghai</strain>
        <tissue evidence="1">Leaf</tissue>
    </source>
</reference>
<dbReference type="PANTHER" id="PTHR36029:SF1">
    <property type="entry name" value="PROTEIN TPLATE"/>
    <property type="match status" value="1"/>
</dbReference>
<name>A0A6G1D0D1_9ORYZ</name>
<dbReference type="EMBL" id="SPHZ02000007">
    <property type="protein sequence ID" value="KAF0905812.1"/>
    <property type="molecule type" value="Genomic_DNA"/>
</dbReference>
<keyword evidence="2" id="KW-1185">Reference proteome</keyword>
<accession>A0A6G1D0D1</accession>
<evidence type="ECO:0000313" key="2">
    <source>
        <dbReference type="Proteomes" id="UP000479710"/>
    </source>
</evidence>
<dbReference type="GO" id="GO:0006897">
    <property type="term" value="P:endocytosis"/>
    <property type="evidence" value="ECO:0007669"/>
    <property type="project" value="InterPro"/>
</dbReference>
<evidence type="ECO:0000313" key="1">
    <source>
        <dbReference type="EMBL" id="KAF0905812.1"/>
    </source>
</evidence>
<dbReference type="AlphaFoldDB" id="A0A6G1D0D1"/>
<dbReference type="Proteomes" id="UP000479710">
    <property type="component" value="Unassembled WGS sequence"/>
</dbReference>
<protein>
    <submittedName>
        <fullName evidence="1">Uncharacterized protein</fullName>
    </submittedName>
</protein>
<organism evidence="1 2">
    <name type="scientific">Oryza meyeriana var. granulata</name>
    <dbReference type="NCBI Taxonomy" id="110450"/>
    <lineage>
        <taxon>Eukaryota</taxon>
        <taxon>Viridiplantae</taxon>
        <taxon>Streptophyta</taxon>
        <taxon>Embryophyta</taxon>
        <taxon>Tracheophyta</taxon>
        <taxon>Spermatophyta</taxon>
        <taxon>Magnoliopsida</taxon>
        <taxon>Liliopsida</taxon>
        <taxon>Poales</taxon>
        <taxon>Poaceae</taxon>
        <taxon>BOP clade</taxon>
        <taxon>Oryzoideae</taxon>
        <taxon>Oryzeae</taxon>
        <taxon>Oryzinae</taxon>
        <taxon>Oryza</taxon>
        <taxon>Oryza meyeriana</taxon>
    </lineage>
</organism>
<comment type="caution">
    <text evidence="1">The sequence shown here is derived from an EMBL/GenBank/DDBJ whole genome shotgun (WGS) entry which is preliminary data.</text>
</comment>
<dbReference type="PANTHER" id="PTHR36029">
    <property type="entry name" value="TSET COMPLEX MEMBER TSTA"/>
    <property type="match status" value="1"/>
</dbReference>
<dbReference type="InterPro" id="IPR037501">
    <property type="entry name" value="TPLATE"/>
</dbReference>
<sequence>MAHATTWWGRLAELALDYVDTVAAAAFEALARLFQELDACRIRRLAGDKLAPRVERSGAPAEAVPCGRLELISALPAVPRLPKREGLATC</sequence>
<proteinExistence type="predicted"/>